<dbReference type="Proteomes" id="UP000194236">
    <property type="component" value="Unassembled WGS sequence"/>
</dbReference>
<dbReference type="Gene3D" id="2.60.40.790">
    <property type="match status" value="1"/>
</dbReference>
<gene>
    <name evidence="2" type="ORF">BLA29_011830</name>
</gene>
<name>A0A1Y3BB96_EURMA</name>
<feature type="region of interest" description="Disordered" evidence="1">
    <location>
        <begin position="31"/>
        <end position="69"/>
    </location>
</feature>
<comment type="caution">
    <text evidence="2">The sequence shown here is derived from an EMBL/GenBank/DDBJ whole genome shotgun (WGS) entry which is preliminary data.</text>
</comment>
<dbReference type="EMBL" id="MUJZ01035472">
    <property type="protein sequence ID" value="OTF76846.1"/>
    <property type="molecule type" value="Genomic_DNA"/>
</dbReference>
<keyword evidence="3" id="KW-1185">Reference proteome</keyword>
<evidence type="ECO:0000313" key="3">
    <source>
        <dbReference type="Proteomes" id="UP000194236"/>
    </source>
</evidence>
<reference evidence="2 3" key="1">
    <citation type="submission" date="2017-03" db="EMBL/GenBank/DDBJ databases">
        <title>Genome Survey of Euroglyphus maynei.</title>
        <authorList>
            <person name="Arlian L.G."/>
            <person name="Morgan M.S."/>
            <person name="Rider S.D."/>
        </authorList>
    </citation>
    <scope>NUCLEOTIDE SEQUENCE [LARGE SCALE GENOMIC DNA]</scope>
    <source>
        <strain evidence="2">Arlian Lab</strain>
        <tissue evidence="2">Whole body</tissue>
    </source>
</reference>
<dbReference type="InterPro" id="IPR008978">
    <property type="entry name" value="HSP20-like_chaperone"/>
</dbReference>
<protein>
    <submittedName>
        <fullName evidence="2">3-hydroxyacyl-CoA dehydratase-like protein</fullName>
    </submittedName>
</protein>
<dbReference type="OrthoDB" id="2157530at2759"/>
<feature type="compositionally biased region" description="Basic and acidic residues" evidence="1">
    <location>
        <begin position="53"/>
        <end position="69"/>
    </location>
</feature>
<feature type="non-terminal residue" evidence="2">
    <location>
        <position position="69"/>
    </location>
</feature>
<evidence type="ECO:0000313" key="2">
    <source>
        <dbReference type="EMBL" id="OTF76846.1"/>
    </source>
</evidence>
<dbReference type="AlphaFoldDB" id="A0A1Y3BB96"/>
<evidence type="ECO:0000256" key="1">
    <source>
        <dbReference type="SAM" id="MobiDB-lite"/>
    </source>
</evidence>
<dbReference type="SUPFAM" id="SSF49764">
    <property type="entry name" value="HSP20-like chaperones"/>
    <property type="match status" value="1"/>
</dbReference>
<accession>A0A1Y3BB96</accession>
<feature type="compositionally biased region" description="Acidic residues" evidence="1">
    <location>
        <begin position="32"/>
        <end position="41"/>
    </location>
</feature>
<sequence>MMISWPRLLESPVKPQWLKVDFDRIKQQDFDTTSEDSEMEELNTNQTNRLPRMYKDRNFGRGRKNREGP</sequence>
<proteinExistence type="predicted"/>
<organism evidence="2 3">
    <name type="scientific">Euroglyphus maynei</name>
    <name type="common">Mayne's house dust mite</name>
    <dbReference type="NCBI Taxonomy" id="6958"/>
    <lineage>
        <taxon>Eukaryota</taxon>
        <taxon>Metazoa</taxon>
        <taxon>Ecdysozoa</taxon>
        <taxon>Arthropoda</taxon>
        <taxon>Chelicerata</taxon>
        <taxon>Arachnida</taxon>
        <taxon>Acari</taxon>
        <taxon>Acariformes</taxon>
        <taxon>Sarcoptiformes</taxon>
        <taxon>Astigmata</taxon>
        <taxon>Psoroptidia</taxon>
        <taxon>Analgoidea</taxon>
        <taxon>Pyroglyphidae</taxon>
        <taxon>Pyroglyphinae</taxon>
        <taxon>Euroglyphus</taxon>
    </lineage>
</organism>